<keyword evidence="5" id="KW-0408">Iron</keyword>
<evidence type="ECO:0000256" key="4">
    <source>
        <dbReference type="ARBA" id="ARBA00022982"/>
    </source>
</evidence>
<keyword evidence="1" id="KW-0813">Transport</keyword>
<protein>
    <recommendedName>
        <fullName evidence="9">4Fe-4S ferredoxin-type domain-containing protein</fullName>
    </recommendedName>
</protein>
<feature type="domain" description="4Fe-4S ferredoxin-type" evidence="9">
    <location>
        <begin position="192"/>
        <end position="223"/>
    </location>
</feature>
<feature type="transmembrane region" description="Helical" evidence="8">
    <location>
        <begin position="20"/>
        <end position="41"/>
    </location>
</feature>
<evidence type="ECO:0000313" key="10">
    <source>
        <dbReference type="EMBL" id="AIQ63198.1"/>
    </source>
</evidence>
<dbReference type="InterPro" id="IPR051684">
    <property type="entry name" value="Electron_Trans/Redox"/>
</dbReference>
<sequence length="273" mass="29866">MALNGVPDRRVRRIGIRKSVSLASLVLLPVTLNYFSPYLIIDGLFHGVLAGAFFVWAGFFLSGLIAGRAACAYICPYGGLQTALDEWTHKPLRPITHLKPVRYVLAVIWLAFILYPLLKSAGVLQVQPLYLTEGIVSVDNWGKAVFMVVLVVLLSILPLLFGKRATCHYLCPMSILNTAGSRIGRLLRIPSLRLKSDSSKCVSCGSCSRACTMSLDVREMVKSGRMYHSDCIMCGACTEVCRSGAVVRCFGRPGSEGRPAPNGEEPEDERKQA</sequence>
<feature type="transmembrane region" description="Helical" evidence="8">
    <location>
        <begin position="141"/>
        <end position="161"/>
    </location>
</feature>
<feature type="transmembrane region" description="Helical" evidence="8">
    <location>
        <begin position="53"/>
        <end position="80"/>
    </location>
</feature>
<dbReference type="Gene3D" id="3.30.70.20">
    <property type="match status" value="1"/>
</dbReference>
<dbReference type="PROSITE" id="PS51379">
    <property type="entry name" value="4FE4S_FER_2"/>
    <property type="match status" value="2"/>
</dbReference>
<dbReference type="InterPro" id="IPR017896">
    <property type="entry name" value="4Fe4S_Fe-S-bd"/>
</dbReference>
<evidence type="ECO:0000256" key="3">
    <source>
        <dbReference type="ARBA" id="ARBA00022723"/>
    </source>
</evidence>
<dbReference type="RefSeq" id="WP_038694648.1">
    <property type="nucleotide sequence ID" value="NZ_CP009286.1"/>
</dbReference>
<dbReference type="EMBL" id="CP009286">
    <property type="protein sequence ID" value="AIQ63198.1"/>
    <property type="molecule type" value="Genomic_DNA"/>
</dbReference>
<dbReference type="KEGG" id="pste:PSTEL_08920"/>
<dbReference type="Proteomes" id="UP000029507">
    <property type="component" value="Chromosome"/>
</dbReference>
<evidence type="ECO:0000256" key="7">
    <source>
        <dbReference type="SAM" id="MobiDB-lite"/>
    </source>
</evidence>
<keyword evidence="8" id="KW-0472">Membrane</keyword>
<dbReference type="Pfam" id="PF12801">
    <property type="entry name" value="Fer4_5"/>
    <property type="match status" value="2"/>
</dbReference>
<keyword evidence="4" id="KW-0249">Electron transport</keyword>
<dbReference type="PANTHER" id="PTHR30176">
    <property type="entry name" value="FERREDOXIN-TYPE PROTEIN NAPH"/>
    <property type="match status" value="1"/>
</dbReference>
<keyword evidence="8" id="KW-0812">Transmembrane</keyword>
<name>A0A089LVC6_9BACL</name>
<keyword evidence="8" id="KW-1133">Transmembrane helix</keyword>
<evidence type="ECO:0000259" key="9">
    <source>
        <dbReference type="PROSITE" id="PS51379"/>
    </source>
</evidence>
<evidence type="ECO:0000256" key="2">
    <source>
        <dbReference type="ARBA" id="ARBA00022485"/>
    </source>
</evidence>
<keyword evidence="6" id="KW-0411">Iron-sulfur</keyword>
<evidence type="ECO:0000313" key="11">
    <source>
        <dbReference type="Proteomes" id="UP000029507"/>
    </source>
</evidence>
<organism evidence="10 11">
    <name type="scientific">Paenibacillus stellifer</name>
    <dbReference type="NCBI Taxonomy" id="169760"/>
    <lineage>
        <taxon>Bacteria</taxon>
        <taxon>Bacillati</taxon>
        <taxon>Bacillota</taxon>
        <taxon>Bacilli</taxon>
        <taxon>Bacillales</taxon>
        <taxon>Paenibacillaceae</taxon>
        <taxon>Paenibacillus</taxon>
    </lineage>
</organism>
<dbReference type="Pfam" id="PF13187">
    <property type="entry name" value="Fer4_9"/>
    <property type="match status" value="1"/>
</dbReference>
<evidence type="ECO:0000256" key="6">
    <source>
        <dbReference type="ARBA" id="ARBA00023014"/>
    </source>
</evidence>
<proteinExistence type="predicted"/>
<feature type="transmembrane region" description="Helical" evidence="8">
    <location>
        <begin position="101"/>
        <end position="121"/>
    </location>
</feature>
<accession>A0A089LVC6</accession>
<dbReference type="AlphaFoldDB" id="A0A089LVC6"/>
<dbReference type="GO" id="GO:0051539">
    <property type="term" value="F:4 iron, 4 sulfur cluster binding"/>
    <property type="evidence" value="ECO:0007669"/>
    <property type="project" value="UniProtKB-KW"/>
</dbReference>
<evidence type="ECO:0000256" key="8">
    <source>
        <dbReference type="SAM" id="Phobius"/>
    </source>
</evidence>
<keyword evidence="2" id="KW-0004">4Fe-4S</keyword>
<dbReference type="PANTHER" id="PTHR30176:SF3">
    <property type="entry name" value="FERREDOXIN-TYPE PROTEIN NAPH"/>
    <property type="match status" value="1"/>
</dbReference>
<feature type="region of interest" description="Disordered" evidence="7">
    <location>
        <begin position="253"/>
        <end position="273"/>
    </location>
</feature>
<gene>
    <name evidence="10" type="ORF">PSTEL_08920</name>
</gene>
<dbReference type="GO" id="GO:0046872">
    <property type="term" value="F:metal ion binding"/>
    <property type="evidence" value="ECO:0007669"/>
    <property type="project" value="UniProtKB-KW"/>
</dbReference>
<dbReference type="OrthoDB" id="9806398at2"/>
<evidence type="ECO:0000256" key="5">
    <source>
        <dbReference type="ARBA" id="ARBA00023004"/>
    </source>
</evidence>
<reference evidence="10 11" key="1">
    <citation type="submission" date="2014-08" db="EMBL/GenBank/DDBJ databases">
        <title>Comparative genomics of the Paenibacillus odorifer group.</title>
        <authorList>
            <person name="den Bakker H.C."/>
            <person name="Tsai Y.-C."/>
            <person name="Martin N."/>
            <person name="Korlach J."/>
            <person name="Wiedmann M."/>
        </authorList>
    </citation>
    <scope>NUCLEOTIDE SEQUENCE [LARGE SCALE GENOMIC DNA]</scope>
    <source>
        <strain evidence="10 11">DSM 14472</strain>
    </source>
</reference>
<dbReference type="SUPFAM" id="SSF54862">
    <property type="entry name" value="4Fe-4S ferredoxins"/>
    <property type="match status" value="1"/>
</dbReference>
<dbReference type="GO" id="GO:0005886">
    <property type="term" value="C:plasma membrane"/>
    <property type="evidence" value="ECO:0007669"/>
    <property type="project" value="TreeGrafter"/>
</dbReference>
<keyword evidence="3" id="KW-0479">Metal-binding</keyword>
<keyword evidence="11" id="KW-1185">Reference proteome</keyword>
<dbReference type="HOGENOM" id="CLU_076047_0_0_9"/>
<dbReference type="STRING" id="169760.PSTEL_08920"/>
<feature type="domain" description="4Fe-4S ferredoxin-type" evidence="9">
    <location>
        <begin position="224"/>
        <end position="251"/>
    </location>
</feature>
<evidence type="ECO:0000256" key="1">
    <source>
        <dbReference type="ARBA" id="ARBA00022448"/>
    </source>
</evidence>